<organism evidence="1">
    <name type="scientific">Klebsiella pneumoniae</name>
    <dbReference type="NCBI Taxonomy" id="573"/>
    <lineage>
        <taxon>Bacteria</taxon>
        <taxon>Pseudomonadati</taxon>
        <taxon>Pseudomonadota</taxon>
        <taxon>Gammaproteobacteria</taxon>
        <taxon>Enterobacterales</taxon>
        <taxon>Enterobacteriaceae</taxon>
        <taxon>Klebsiella/Raoultella group</taxon>
        <taxon>Klebsiella</taxon>
        <taxon>Klebsiella pneumoniae complex</taxon>
    </lineage>
</organism>
<reference evidence="1" key="1">
    <citation type="submission" date="2017-10" db="EMBL/GenBank/DDBJ databases">
        <title>Draft genome sequences of three KPC-producing Klebsiella pneumoniae Sequence-Type 15, 258 and 309, isolated from a hospital in Argentina.</title>
        <authorList>
            <person name="Nievas J."/>
            <person name="Smayevsky J."/>
            <person name="Pin Viso N."/>
            <person name="Vera P."/>
            <person name="Nicola F."/>
            <person name="Aballay D."/>
            <person name="Farber M."/>
        </authorList>
    </citation>
    <scope>NUCLEOTIDE SEQUENCE</scope>
    <source>
        <strain evidence="1">KN-ST309</strain>
    </source>
</reference>
<accession>A0A6B2EKQ1</accession>
<dbReference type="EMBL" id="PDFF01000009">
    <property type="protein sequence ID" value="NCA55081.1"/>
    <property type="molecule type" value="Genomic_DNA"/>
</dbReference>
<comment type="caution">
    <text evidence="1">The sequence shown here is derived from an EMBL/GenBank/DDBJ whole genome shotgun (WGS) entry which is preliminary data.</text>
</comment>
<protein>
    <submittedName>
        <fullName evidence="1">DNA polymerase V subunit UmuD</fullName>
    </submittedName>
</protein>
<gene>
    <name evidence="1" type="ORF">CRN12_00025</name>
</gene>
<dbReference type="AlphaFoldDB" id="A0A6B2EKQ1"/>
<proteinExistence type="predicted"/>
<feature type="non-terminal residue" evidence="1">
    <location>
        <position position="30"/>
    </location>
</feature>
<name>A0A6B2EKQ1_KLEPN</name>
<evidence type="ECO:0000313" key="1">
    <source>
        <dbReference type="EMBL" id="NCA55081.1"/>
    </source>
</evidence>
<sequence>MNVYTPVELRQIVSFPFFADLVQCGFPSPA</sequence>